<evidence type="ECO:0000256" key="1">
    <source>
        <dbReference type="ARBA" id="ARBA00004651"/>
    </source>
</evidence>
<feature type="transmembrane region" description="Helical" evidence="11">
    <location>
        <begin position="50"/>
        <end position="67"/>
    </location>
</feature>
<dbReference type="Proteomes" id="UP000502298">
    <property type="component" value="Chromosome"/>
</dbReference>
<dbReference type="PANTHER" id="PTHR10110">
    <property type="entry name" value="SODIUM/HYDROGEN EXCHANGER"/>
    <property type="match status" value="1"/>
</dbReference>
<dbReference type="GO" id="GO:0098719">
    <property type="term" value="P:sodium ion import across plasma membrane"/>
    <property type="evidence" value="ECO:0007669"/>
    <property type="project" value="TreeGrafter"/>
</dbReference>
<comment type="subcellular location">
    <subcellularLocation>
        <location evidence="1">Cell membrane</location>
        <topology evidence="1">Multi-pass membrane protein</topology>
    </subcellularLocation>
</comment>
<evidence type="ECO:0000256" key="9">
    <source>
        <dbReference type="ARBA" id="ARBA00023201"/>
    </source>
</evidence>
<keyword evidence="3" id="KW-1003">Cell membrane</keyword>
<dbReference type="GO" id="GO:0015385">
    <property type="term" value="F:sodium:proton antiporter activity"/>
    <property type="evidence" value="ECO:0007669"/>
    <property type="project" value="InterPro"/>
</dbReference>
<keyword evidence="14" id="KW-1185">Reference proteome</keyword>
<dbReference type="RefSeq" id="WP_168917426.1">
    <property type="nucleotide sequence ID" value="NZ_CP050804.1"/>
</dbReference>
<feature type="transmembrane region" description="Helical" evidence="11">
    <location>
        <begin position="156"/>
        <end position="177"/>
    </location>
</feature>
<protein>
    <submittedName>
        <fullName evidence="13">Sodium:proton antiporter</fullName>
    </submittedName>
</protein>
<evidence type="ECO:0000256" key="4">
    <source>
        <dbReference type="ARBA" id="ARBA00022692"/>
    </source>
</evidence>
<feature type="transmembrane region" description="Helical" evidence="11">
    <location>
        <begin position="88"/>
        <end position="107"/>
    </location>
</feature>
<proteinExistence type="predicted"/>
<gene>
    <name evidence="13" type="ORF">HC352_02450</name>
</gene>
<feature type="transmembrane region" description="Helical" evidence="11">
    <location>
        <begin position="113"/>
        <end position="135"/>
    </location>
</feature>
<keyword evidence="5 11" id="KW-1133">Transmembrane helix</keyword>
<evidence type="ECO:0000256" key="2">
    <source>
        <dbReference type="ARBA" id="ARBA00022448"/>
    </source>
</evidence>
<keyword evidence="2" id="KW-0813">Transport</keyword>
<feature type="transmembrane region" description="Helical" evidence="11">
    <location>
        <begin position="183"/>
        <end position="205"/>
    </location>
</feature>
<evidence type="ECO:0000313" key="14">
    <source>
        <dbReference type="Proteomes" id="UP000502298"/>
    </source>
</evidence>
<dbReference type="Pfam" id="PF00999">
    <property type="entry name" value="Na_H_Exchanger"/>
    <property type="match status" value="1"/>
</dbReference>
<feature type="transmembrane region" description="Helical" evidence="11">
    <location>
        <begin position="392"/>
        <end position="414"/>
    </location>
</feature>
<feature type="region of interest" description="Disordered" evidence="10">
    <location>
        <begin position="606"/>
        <end position="631"/>
    </location>
</feature>
<feature type="compositionally biased region" description="Acidic residues" evidence="10">
    <location>
        <begin position="619"/>
        <end position="628"/>
    </location>
</feature>
<evidence type="ECO:0000313" key="13">
    <source>
        <dbReference type="EMBL" id="QJC21486.1"/>
    </source>
</evidence>
<keyword evidence="7" id="KW-0406">Ion transport</keyword>
<evidence type="ECO:0000256" key="6">
    <source>
        <dbReference type="ARBA" id="ARBA00023053"/>
    </source>
</evidence>
<evidence type="ECO:0000256" key="7">
    <source>
        <dbReference type="ARBA" id="ARBA00023065"/>
    </source>
</evidence>
<evidence type="ECO:0000256" key="8">
    <source>
        <dbReference type="ARBA" id="ARBA00023136"/>
    </source>
</evidence>
<keyword evidence="8 11" id="KW-0472">Membrane</keyword>
<evidence type="ECO:0000259" key="12">
    <source>
        <dbReference type="Pfam" id="PF00999"/>
    </source>
</evidence>
<evidence type="ECO:0000256" key="3">
    <source>
        <dbReference type="ARBA" id="ARBA00022475"/>
    </source>
</evidence>
<keyword evidence="4 11" id="KW-0812">Transmembrane</keyword>
<feature type="transmembrane region" description="Helical" evidence="11">
    <location>
        <begin position="277"/>
        <end position="297"/>
    </location>
</feature>
<dbReference type="PANTHER" id="PTHR10110:SF86">
    <property type="entry name" value="SODIUM_HYDROGEN EXCHANGER 7"/>
    <property type="match status" value="1"/>
</dbReference>
<dbReference type="Gene3D" id="6.10.140.1330">
    <property type="match status" value="1"/>
</dbReference>
<dbReference type="InterPro" id="IPR006153">
    <property type="entry name" value="Cation/H_exchanger_TM"/>
</dbReference>
<sequence length="689" mass="75653">MQALELILLLFTIILLSTVLDQLVSGLSLPLIQIAMGMLAAILIGEPFDLTIDADLFLVLFIAPLLYDESRKVSKRSLARHMPSILSLAIGLVVASVFAVGFVLHWLSPSIPLAAALTLGAALGPTDAVAVTALAKSAKLNERQTALLSGEALINDASGIVSFQFAVGLAVTGVFSIREAAAAFTLSFGGGLICGIVLGVVVLGITRAVRSMGLESTVFHVTFEILTPFAIYLIAESLHVSGILAVVGAGLLVTLIPLPSTVYTARISIVSSGVWDVLGFILNGVVFVFLGSNLPSILTHSWEESADPLSLLGLVLVCSAVVILVRYVWVVIADYITMKQGLLADFDSLRDLLVPAWVTTLGGPKGAVTLTIAFTLPYGILGTHGQSIRDELIFLASGIILCTLLLANFVVPALTPFEVSDEEKTRENEVRAAVLRSLISSLTAKFEHRYPIALALIVSRYRREIAELTVGDEFSAISRQLRLDLISHQRGYMNDLLERGEISHFSHDSIEHTLERLEKVLKHRRRRSFNLKSMWTFISNRARSFSEEHRGELNPESVEELRQARMALENFAISYLENVPTTSSTMQQARAYLLRDHRQMLEQLEHTTREQYVSVPQTSDDDSADDIDSTPRYQTMGEQLDFLEVEALRLQLGCIQELREDNKITLTEATMLRDEVYLLQMNQSDLGTH</sequence>
<keyword evidence="6" id="KW-0915">Sodium</keyword>
<dbReference type="GO" id="GO:0051453">
    <property type="term" value="P:regulation of intracellular pH"/>
    <property type="evidence" value="ECO:0007669"/>
    <property type="project" value="TreeGrafter"/>
</dbReference>
<dbReference type="GO" id="GO:0015386">
    <property type="term" value="F:potassium:proton antiporter activity"/>
    <property type="evidence" value="ECO:0007669"/>
    <property type="project" value="TreeGrafter"/>
</dbReference>
<feature type="transmembrane region" description="Helical" evidence="11">
    <location>
        <begin position="241"/>
        <end position="265"/>
    </location>
</feature>
<accession>A0A6H2EJH6</accession>
<dbReference type="AlphaFoldDB" id="A0A6H2EJH6"/>
<reference evidence="13 14" key="1">
    <citation type="submission" date="2020-03" db="EMBL/GenBank/DDBJ databases">
        <title>Complete genome of Arcanobacterium buesumensis sp. nov. strain 2701.</title>
        <authorList>
            <person name="Borowiak M."/>
            <person name="Alssahen M."/>
            <person name="Laemmler C."/>
            <person name="Malorny B."/>
            <person name="Hassan A."/>
            <person name="Prenger-Berninghoff E."/>
            <person name="Ploetz M."/>
            <person name="Abdulmawjood A."/>
        </authorList>
    </citation>
    <scope>NUCLEOTIDE SEQUENCE [LARGE SCALE GENOMIC DNA]</scope>
    <source>
        <strain evidence="13 14">2701</strain>
    </source>
</reference>
<feature type="domain" description="Cation/H+ exchanger transmembrane" evidence="12">
    <location>
        <begin position="14"/>
        <end position="413"/>
    </location>
</feature>
<dbReference type="InterPro" id="IPR018422">
    <property type="entry name" value="Cation/H_exchanger_CPA1"/>
</dbReference>
<dbReference type="EMBL" id="CP050804">
    <property type="protein sequence ID" value="QJC21486.1"/>
    <property type="molecule type" value="Genomic_DNA"/>
</dbReference>
<dbReference type="KEGG" id="arca:HC352_02450"/>
<evidence type="ECO:0000256" key="10">
    <source>
        <dbReference type="SAM" id="MobiDB-lite"/>
    </source>
</evidence>
<dbReference type="GO" id="GO:0005886">
    <property type="term" value="C:plasma membrane"/>
    <property type="evidence" value="ECO:0007669"/>
    <property type="project" value="UniProtKB-SubCell"/>
</dbReference>
<organism evidence="13 14">
    <name type="scientific">Arcanobacterium buesumense</name>
    <dbReference type="NCBI Taxonomy" id="2722751"/>
    <lineage>
        <taxon>Bacteria</taxon>
        <taxon>Bacillati</taxon>
        <taxon>Actinomycetota</taxon>
        <taxon>Actinomycetes</taxon>
        <taxon>Actinomycetales</taxon>
        <taxon>Actinomycetaceae</taxon>
        <taxon>Arcanobacterium</taxon>
    </lineage>
</organism>
<feature type="transmembrane region" description="Helical" evidence="11">
    <location>
        <begin position="217"/>
        <end position="235"/>
    </location>
</feature>
<evidence type="ECO:0000256" key="5">
    <source>
        <dbReference type="ARBA" id="ARBA00022989"/>
    </source>
</evidence>
<evidence type="ECO:0000256" key="11">
    <source>
        <dbReference type="SAM" id="Phobius"/>
    </source>
</evidence>
<feature type="transmembrane region" description="Helical" evidence="11">
    <location>
        <begin position="309"/>
        <end position="329"/>
    </location>
</feature>
<name>A0A6H2EJH6_9ACTO</name>
<keyword evidence="9" id="KW-0739">Sodium transport</keyword>